<accession>A0A381R6N1</accession>
<evidence type="ECO:0000256" key="1">
    <source>
        <dbReference type="ARBA" id="ARBA00006598"/>
    </source>
</evidence>
<dbReference type="PROSITE" id="PS00936">
    <property type="entry name" value="RIBOSOMAL_L35"/>
    <property type="match status" value="1"/>
</dbReference>
<comment type="similarity">
    <text evidence="1">Belongs to the bacterial ribosomal protein bL35 family.</text>
</comment>
<feature type="compositionally biased region" description="Basic and acidic residues" evidence="4">
    <location>
        <begin position="46"/>
        <end position="56"/>
    </location>
</feature>
<evidence type="ECO:0000313" key="5">
    <source>
        <dbReference type="EMBL" id="SUZ87395.1"/>
    </source>
</evidence>
<dbReference type="AlphaFoldDB" id="A0A381R6N1"/>
<dbReference type="Pfam" id="PF01632">
    <property type="entry name" value="Ribosomal_L35p"/>
    <property type="match status" value="1"/>
</dbReference>
<dbReference type="GO" id="GO:0006412">
    <property type="term" value="P:translation"/>
    <property type="evidence" value="ECO:0007669"/>
    <property type="project" value="InterPro"/>
</dbReference>
<reference evidence="5" key="1">
    <citation type="submission" date="2018-05" db="EMBL/GenBank/DDBJ databases">
        <authorList>
            <person name="Lanie J.A."/>
            <person name="Ng W.-L."/>
            <person name="Kazmierczak K.M."/>
            <person name="Andrzejewski T.M."/>
            <person name="Davidsen T.M."/>
            <person name="Wayne K.J."/>
            <person name="Tettelin H."/>
            <person name="Glass J.I."/>
            <person name="Rusch D."/>
            <person name="Podicherti R."/>
            <person name="Tsui H.-C.T."/>
            <person name="Winkler M.E."/>
        </authorList>
    </citation>
    <scope>NUCLEOTIDE SEQUENCE</scope>
</reference>
<feature type="region of interest" description="Disordered" evidence="4">
    <location>
        <begin position="36"/>
        <end position="64"/>
    </location>
</feature>
<keyword evidence="3" id="KW-0687">Ribonucleoprotein</keyword>
<name>A0A381R6N1_9ZZZZ</name>
<dbReference type="InterPro" id="IPR001706">
    <property type="entry name" value="Ribosomal_bL35"/>
</dbReference>
<organism evidence="5">
    <name type="scientific">marine metagenome</name>
    <dbReference type="NCBI Taxonomy" id="408172"/>
    <lineage>
        <taxon>unclassified sequences</taxon>
        <taxon>metagenomes</taxon>
        <taxon>ecological metagenomes</taxon>
    </lineage>
</organism>
<dbReference type="HAMAP" id="MF_00514">
    <property type="entry name" value="Ribosomal_bL35"/>
    <property type="match status" value="1"/>
</dbReference>
<feature type="compositionally biased region" description="Basic residues" evidence="4">
    <location>
        <begin position="36"/>
        <end position="45"/>
    </location>
</feature>
<sequence>MPKQKTRRSAAKRFRLTGTGKIRRNKANHSHMLIRRSKSAKRKMRKPDLVDGSETKRVRRMIAQ</sequence>
<dbReference type="GO" id="GO:0003735">
    <property type="term" value="F:structural constituent of ribosome"/>
    <property type="evidence" value="ECO:0007669"/>
    <property type="project" value="InterPro"/>
</dbReference>
<protein>
    <recommendedName>
        <fullName evidence="6">50S ribosomal protein L35</fullName>
    </recommendedName>
</protein>
<dbReference type="InterPro" id="IPR021137">
    <property type="entry name" value="Ribosomal_bL35-like"/>
</dbReference>
<dbReference type="EMBL" id="UINC01001723">
    <property type="protein sequence ID" value="SUZ87395.1"/>
    <property type="molecule type" value="Genomic_DNA"/>
</dbReference>
<dbReference type="FunFam" id="4.10.410.60:FF:000001">
    <property type="entry name" value="50S ribosomal protein L35"/>
    <property type="match status" value="1"/>
</dbReference>
<evidence type="ECO:0000256" key="4">
    <source>
        <dbReference type="SAM" id="MobiDB-lite"/>
    </source>
</evidence>
<dbReference type="PANTHER" id="PTHR33343">
    <property type="entry name" value="54S RIBOSOMAL PROTEIN BL35M"/>
    <property type="match status" value="1"/>
</dbReference>
<dbReference type="PANTHER" id="PTHR33343:SF1">
    <property type="entry name" value="LARGE RIBOSOMAL SUBUNIT PROTEIN BL35M"/>
    <property type="match status" value="1"/>
</dbReference>
<evidence type="ECO:0000256" key="2">
    <source>
        <dbReference type="ARBA" id="ARBA00022980"/>
    </source>
</evidence>
<evidence type="ECO:0008006" key="6">
    <source>
        <dbReference type="Google" id="ProtNLM"/>
    </source>
</evidence>
<dbReference type="NCBIfam" id="TIGR00001">
    <property type="entry name" value="rpmI_bact"/>
    <property type="match status" value="1"/>
</dbReference>
<dbReference type="SUPFAM" id="SSF143034">
    <property type="entry name" value="L35p-like"/>
    <property type="match status" value="1"/>
</dbReference>
<proteinExistence type="inferred from homology"/>
<dbReference type="PRINTS" id="PR00064">
    <property type="entry name" value="RIBOSOMALL35"/>
</dbReference>
<gene>
    <name evidence="5" type="ORF">METZ01_LOCUS40249</name>
</gene>
<dbReference type="InterPro" id="IPR037229">
    <property type="entry name" value="Ribosomal_bL35_sf"/>
</dbReference>
<dbReference type="GO" id="GO:0022625">
    <property type="term" value="C:cytosolic large ribosomal subunit"/>
    <property type="evidence" value="ECO:0007669"/>
    <property type="project" value="TreeGrafter"/>
</dbReference>
<keyword evidence="2" id="KW-0689">Ribosomal protein</keyword>
<dbReference type="InterPro" id="IPR018265">
    <property type="entry name" value="Ribosomal_bL35_CS"/>
</dbReference>
<dbReference type="Gene3D" id="4.10.410.60">
    <property type="match status" value="1"/>
</dbReference>
<evidence type="ECO:0000256" key="3">
    <source>
        <dbReference type="ARBA" id="ARBA00023274"/>
    </source>
</evidence>